<dbReference type="PANTHER" id="PTHR30348:SF13">
    <property type="entry name" value="UPF0759 PROTEIN YUNF"/>
    <property type="match status" value="1"/>
</dbReference>
<dbReference type="EMBL" id="JBHTKL010000001">
    <property type="protein sequence ID" value="MFD1018425.1"/>
    <property type="molecule type" value="Genomic_DNA"/>
</dbReference>
<dbReference type="Gene3D" id="3.20.20.410">
    <property type="entry name" value="Protein of unknown function UPF0759"/>
    <property type="match status" value="1"/>
</dbReference>
<accession>A0ABW3KXQ5</accession>
<proteinExistence type="predicted"/>
<sequence>MPVDIGLTGWGDHETLYSDKVKPDEKLAAYASHFPVVEVDSAFYAIQSQKNYTKWVNQTPESFSFVVKAFQQLTGHDRSKLSVSEGKELMEAYLSSIQPVIDAGKLKAILFQFPPWFDVSKNHIQKLRYIKEWVGDLPAALEFRNRTWFQPSYKQQTLSFMKQEGWIHSICDEPQAGEGSVPTVPVATHPEKTLVRFHGRNVHGWNKNGRSDWRSVRFLYRYNEDELLEWVEHLQELQKNTKDITLLFNNNSGGDAAANAKQMIDLLGISYTDLNPRQMDLFNF</sequence>
<organism evidence="1 2">
    <name type="scientific">Thalassobacillus hwangdonensis</name>
    <dbReference type="NCBI Taxonomy" id="546108"/>
    <lineage>
        <taxon>Bacteria</taxon>
        <taxon>Bacillati</taxon>
        <taxon>Bacillota</taxon>
        <taxon>Bacilli</taxon>
        <taxon>Bacillales</taxon>
        <taxon>Bacillaceae</taxon>
        <taxon>Thalassobacillus</taxon>
    </lineage>
</organism>
<name>A0ABW3KXQ5_9BACI</name>
<evidence type="ECO:0000313" key="1">
    <source>
        <dbReference type="EMBL" id="MFD1018425.1"/>
    </source>
</evidence>
<reference evidence="2" key="1">
    <citation type="journal article" date="2019" name="Int. J. Syst. Evol. Microbiol.">
        <title>The Global Catalogue of Microorganisms (GCM) 10K type strain sequencing project: providing services to taxonomists for standard genome sequencing and annotation.</title>
        <authorList>
            <consortium name="The Broad Institute Genomics Platform"/>
            <consortium name="The Broad Institute Genome Sequencing Center for Infectious Disease"/>
            <person name="Wu L."/>
            <person name="Ma J."/>
        </authorList>
    </citation>
    <scope>NUCLEOTIDE SEQUENCE [LARGE SCALE GENOMIC DNA]</scope>
    <source>
        <strain evidence="2">CCUG 56607</strain>
    </source>
</reference>
<dbReference type="InterPro" id="IPR002763">
    <property type="entry name" value="DUF72"/>
</dbReference>
<dbReference type="RefSeq" id="WP_386056917.1">
    <property type="nucleotide sequence ID" value="NZ_JBHTKL010000001.1"/>
</dbReference>
<dbReference type="PANTHER" id="PTHR30348">
    <property type="entry name" value="UNCHARACTERIZED PROTEIN YECE"/>
    <property type="match status" value="1"/>
</dbReference>
<gene>
    <name evidence="1" type="ORF">ACFQ2J_04345</name>
</gene>
<dbReference type="Pfam" id="PF01904">
    <property type="entry name" value="DUF72"/>
    <property type="match status" value="1"/>
</dbReference>
<keyword evidence="2" id="KW-1185">Reference proteome</keyword>
<protein>
    <submittedName>
        <fullName evidence="1">DUF72 domain-containing protein</fullName>
    </submittedName>
</protein>
<dbReference type="InterPro" id="IPR036520">
    <property type="entry name" value="UPF0759_sf"/>
</dbReference>
<comment type="caution">
    <text evidence="1">The sequence shown here is derived from an EMBL/GenBank/DDBJ whole genome shotgun (WGS) entry which is preliminary data.</text>
</comment>
<dbReference type="SUPFAM" id="SSF117396">
    <property type="entry name" value="TM1631-like"/>
    <property type="match status" value="1"/>
</dbReference>
<dbReference type="Proteomes" id="UP001596990">
    <property type="component" value="Unassembled WGS sequence"/>
</dbReference>
<evidence type="ECO:0000313" key="2">
    <source>
        <dbReference type="Proteomes" id="UP001596990"/>
    </source>
</evidence>